<evidence type="ECO:0000313" key="2">
    <source>
        <dbReference type="EMBL" id="KYC38261.1"/>
    </source>
</evidence>
<dbReference type="Proteomes" id="UP000076925">
    <property type="component" value="Unassembled WGS sequence"/>
</dbReference>
<name>A0A139X0M9_9CYAN</name>
<protein>
    <recommendedName>
        <fullName evidence="1">Inactive STAND domain-containing protein</fullName>
    </recommendedName>
</protein>
<sequence>MDAKALNTWKEKLAYLEQQESSASDPAMKKNIQQQIKECKEKILSGTQLDNALLPLNYNQQFDRYRDFFETYSQDHIGAFLIHGQSKSCQQWLVHRLICHVPGDTDPKKILVRLDKNESHIEDFWKILAAQLNIGRDTPPEKIVEAVYRHYADTVILLFDNLDKLYNKEIGKILDQFWIPLVEKVLENTNERERPYLLMFLVDNTGCSPEWNINFLQLENCNPNQRMIQPIKLPKIERFSLQTLKKWVRTNPKLFKIPVDNYLALETLAQEFYDSTCGVPEDVMKAICKKCECQWSDLMNRINL</sequence>
<feature type="domain" description="Inactive STAND" evidence="1">
    <location>
        <begin position="53"/>
        <end position="202"/>
    </location>
</feature>
<organism evidence="2 3">
    <name type="scientific">Scytonema hofmannii PCC 7110</name>
    <dbReference type="NCBI Taxonomy" id="128403"/>
    <lineage>
        <taxon>Bacteria</taxon>
        <taxon>Bacillati</taxon>
        <taxon>Cyanobacteriota</taxon>
        <taxon>Cyanophyceae</taxon>
        <taxon>Nostocales</taxon>
        <taxon>Scytonemataceae</taxon>
        <taxon>Scytonema</taxon>
    </lineage>
</organism>
<dbReference type="STRING" id="128403.WA1_38645"/>
<evidence type="ECO:0000259" key="1">
    <source>
        <dbReference type="Pfam" id="PF19995"/>
    </source>
</evidence>
<evidence type="ECO:0000313" key="3">
    <source>
        <dbReference type="Proteomes" id="UP000076925"/>
    </source>
</evidence>
<dbReference type="AlphaFoldDB" id="A0A139X0M9"/>
<proteinExistence type="predicted"/>
<dbReference type="EMBL" id="ANNX02000042">
    <property type="protein sequence ID" value="KYC38261.1"/>
    <property type="molecule type" value="Genomic_DNA"/>
</dbReference>
<dbReference type="Pfam" id="PF19995">
    <property type="entry name" value="iSTAND"/>
    <property type="match status" value="1"/>
</dbReference>
<dbReference type="InterPro" id="IPR045475">
    <property type="entry name" value="iSTAND"/>
</dbReference>
<accession>A0A139X0M9</accession>
<keyword evidence="3" id="KW-1185">Reference proteome</keyword>
<comment type="caution">
    <text evidence="2">The sequence shown here is derived from an EMBL/GenBank/DDBJ whole genome shotgun (WGS) entry which is preliminary data.</text>
</comment>
<reference evidence="2 3" key="1">
    <citation type="journal article" date="2013" name="Genome Biol. Evol.">
        <title>Genomes of Stigonematalean cyanobacteria (subsection V) and the evolution of oxygenic photosynthesis from prokaryotes to plastids.</title>
        <authorList>
            <person name="Dagan T."/>
            <person name="Roettger M."/>
            <person name="Stucken K."/>
            <person name="Landan G."/>
            <person name="Koch R."/>
            <person name="Major P."/>
            <person name="Gould S.B."/>
            <person name="Goremykin V.V."/>
            <person name="Rippka R."/>
            <person name="Tandeau de Marsac N."/>
            <person name="Gugger M."/>
            <person name="Lockhart P.J."/>
            <person name="Allen J.F."/>
            <person name="Brune I."/>
            <person name="Maus I."/>
            <person name="Puhler A."/>
            <person name="Martin W.F."/>
        </authorList>
    </citation>
    <scope>NUCLEOTIDE SEQUENCE [LARGE SCALE GENOMIC DNA]</scope>
    <source>
        <strain evidence="2 3">PCC 7110</strain>
    </source>
</reference>
<gene>
    <name evidence="2" type="ORF">WA1_38645</name>
</gene>